<comment type="caution">
    <text evidence="2">The sequence shown here is derived from an EMBL/GenBank/DDBJ whole genome shotgun (WGS) entry which is preliminary data.</text>
</comment>
<keyword evidence="3" id="KW-1185">Reference proteome</keyword>
<evidence type="ECO:0000259" key="1">
    <source>
        <dbReference type="Pfam" id="PF14588"/>
    </source>
</evidence>
<accession>A0A3N2AS01</accession>
<dbReference type="InterPro" id="IPR035959">
    <property type="entry name" value="RutC-like_sf"/>
</dbReference>
<dbReference type="AlphaFoldDB" id="A0A3N2AS01"/>
<dbReference type="EMBL" id="RKHJ01000001">
    <property type="protein sequence ID" value="ROR65831.1"/>
    <property type="molecule type" value="Genomic_DNA"/>
</dbReference>
<dbReference type="PANTHER" id="PTHR43760">
    <property type="entry name" value="ENDORIBONUCLEASE-RELATED"/>
    <property type="match status" value="1"/>
</dbReference>
<dbReference type="CDD" id="cd02199">
    <property type="entry name" value="YjgF_YER057c_UK114_like_1"/>
    <property type="match status" value="1"/>
</dbReference>
<sequence>MSDADARTGTHTLADTETDPAAALAALGLELPVIADDPKYINWRAARDGTVHISGQLPYRDGVLPLAGVVGDTVEVDAARELMAQATLNALAVAASALGGIERVRIVQMLVFVLSAPGFGEQSRVADAGSELLVQVLGEHGRHARTAIGVAGLPRNSPVEVQMVCEARA</sequence>
<dbReference type="PANTHER" id="PTHR43760:SF1">
    <property type="entry name" value="ENDORIBONUCLEASE L-PSP_CHORISMATE MUTASE-LIKE DOMAIN-CONTAINING PROTEIN"/>
    <property type="match status" value="1"/>
</dbReference>
<dbReference type="RefSeq" id="WP_123696881.1">
    <property type="nucleotide sequence ID" value="NZ_RKHJ01000001.1"/>
</dbReference>
<gene>
    <name evidence="2" type="ORF">EDD26_1201</name>
</gene>
<dbReference type="Proteomes" id="UP000275456">
    <property type="component" value="Unassembled WGS sequence"/>
</dbReference>
<dbReference type="Gene3D" id="3.30.1330.40">
    <property type="entry name" value="RutC-like"/>
    <property type="match status" value="1"/>
</dbReference>
<name>A0A3N2AS01_9MICO</name>
<evidence type="ECO:0000313" key="2">
    <source>
        <dbReference type="EMBL" id="ROR65831.1"/>
    </source>
</evidence>
<dbReference type="SUPFAM" id="SSF55298">
    <property type="entry name" value="YjgF-like"/>
    <property type="match status" value="1"/>
</dbReference>
<reference evidence="2 3" key="1">
    <citation type="submission" date="2018-11" db="EMBL/GenBank/DDBJ databases">
        <title>Sequencing the genomes of 1000 actinobacteria strains.</title>
        <authorList>
            <person name="Klenk H.-P."/>
        </authorList>
    </citation>
    <scope>NUCLEOTIDE SEQUENCE [LARGE SCALE GENOMIC DNA]</scope>
    <source>
        <strain evidence="2 3">DSM 9580</strain>
    </source>
</reference>
<evidence type="ECO:0000313" key="3">
    <source>
        <dbReference type="Proteomes" id="UP000275456"/>
    </source>
</evidence>
<protein>
    <submittedName>
        <fullName evidence="2">Enamine deaminase RidA (YjgF/YER057c/UK114 family)</fullName>
    </submittedName>
</protein>
<dbReference type="InterPro" id="IPR013813">
    <property type="entry name" value="Endoribo_LPSP/chorism_mut-like"/>
</dbReference>
<organism evidence="2 3">
    <name type="scientific">Agrococcus jenensis</name>
    <dbReference type="NCBI Taxonomy" id="46353"/>
    <lineage>
        <taxon>Bacteria</taxon>
        <taxon>Bacillati</taxon>
        <taxon>Actinomycetota</taxon>
        <taxon>Actinomycetes</taxon>
        <taxon>Micrococcales</taxon>
        <taxon>Microbacteriaceae</taxon>
        <taxon>Agrococcus</taxon>
    </lineage>
</organism>
<dbReference type="Pfam" id="PF14588">
    <property type="entry name" value="YjgF_endoribonc"/>
    <property type="match status" value="1"/>
</dbReference>
<feature type="domain" description="Endoribonuclease L-PSP/chorismate mutase-like" evidence="1">
    <location>
        <begin position="23"/>
        <end position="164"/>
    </location>
</feature>
<proteinExistence type="predicted"/>
<dbReference type="OrthoDB" id="4548938at2"/>